<keyword evidence="2" id="KW-1185">Reference proteome</keyword>
<dbReference type="RefSeq" id="WP_023051245.1">
    <property type="nucleotide sequence ID" value="NZ_CP173062.2"/>
</dbReference>
<gene>
    <name evidence="1" type="ORF">HMPREF0202_01709</name>
</gene>
<evidence type="ECO:0000313" key="2">
    <source>
        <dbReference type="Proteomes" id="UP000017081"/>
    </source>
</evidence>
<evidence type="ECO:0000313" key="1">
    <source>
        <dbReference type="EMBL" id="ERT68320.1"/>
    </source>
</evidence>
<dbReference type="HOGENOM" id="CLU_808348_0_0_0"/>
<organism evidence="1 2">
    <name type="scientific">Cetobacterium somerae ATCC BAA-474</name>
    <dbReference type="NCBI Taxonomy" id="1319815"/>
    <lineage>
        <taxon>Bacteria</taxon>
        <taxon>Fusobacteriati</taxon>
        <taxon>Fusobacteriota</taxon>
        <taxon>Fusobacteriia</taxon>
        <taxon>Fusobacteriales</taxon>
        <taxon>Fusobacteriaceae</taxon>
        <taxon>Cetobacterium</taxon>
    </lineage>
</organism>
<dbReference type="AlphaFoldDB" id="U7V9W7"/>
<name>U7V9W7_9FUSO</name>
<sequence length="340" mass="40914">MDTISIKIKSEAKFTDKEIKSIERHKFLKVTRAKRDSDNAIILKISYPKFMDDSNAYLVMDSNIPHECNYKIYRILNKLRPKEDLEIRILRVDIPFTYYMPKNMKFSGYKHIFYKMAQIFAKNNESFLVKSINEFTEDKIETLTFANSTTLKNCNSKIVIYNQDKRFKDSHNYNYKSILKNHPDLPRRIRIEVSKRIKRAPMTLDEFIDFDIFNEYKDDYLNYLFKNLFDAKLSERGNLEFGDLLTDIQINESKIWLKHLKNYKNKRLLIAEKYNCKFTLKSLKIALKKFYSKSSSYDTAFQRIKEYVKERHMEFYGCHIDADKEFIKMAKSLVEYYKFE</sequence>
<dbReference type="eggNOG" id="ENOG502ZB4F">
    <property type="taxonomic scope" value="Bacteria"/>
</dbReference>
<comment type="caution">
    <text evidence="1">The sequence shown here is derived from an EMBL/GenBank/DDBJ whole genome shotgun (WGS) entry which is preliminary data.</text>
</comment>
<reference evidence="1 2" key="1">
    <citation type="submission" date="2013-08" db="EMBL/GenBank/DDBJ databases">
        <authorList>
            <person name="Weinstock G."/>
            <person name="Sodergren E."/>
            <person name="Wylie T."/>
            <person name="Fulton L."/>
            <person name="Fulton R."/>
            <person name="Fronick C."/>
            <person name="O'Laughlin M."/>
            <person name="Godfrey J."/>
            <person name="Miner T."/>
            <person name="Herter B."/>
            <person name="Appelbaum E."/>
            <person name="Cordes M."/>
            <person name="Lek S."/>
            <person name="Wollam A."/>
            <person name="Pepin K.H."/>
            <person name="Palsikar V.B."/>
            <person name="Mitreva M."/>
            <person name="Wilson R.K."/>
        </authorList>
    </citation>
    <scope>NUCLEOTIDE SEQUENCE [LARGE SCALE GENOMIC DNA]</scope>
    <source>
        <strain evidence="1 2">ATCC BAA-474</strain>
    </source>
</reference>
<dbReference type="Proteomes" id="UP000017081">
    <property type="component" value="Unassembled WGS sequence"/>
</dbReference>
<proteinExistence type="predicted"/>
<protein>
    <submittedName>
        <fullName evidence="1">Uncharacterized protein</fullName>
    </submittedName>
</protein>
<accession>U7V9W7</accession>
<dbReference type="EMBL" id="AXZF01000067">
    <property type="protein sequence ID" value="ERT68320.1"/>
    <property type="molecule type" value="Genomic_DNA"/>
</dbReference>